<proteinExistence type="inferred from homology"/>
<dbReference type="GO" id="GO:0051156">
    <property type="term" value="P:glucose 6-phosphate metabolic process"/>
    <property type="evidence" value="ECO:0007669"/>
    <property type="project" value="TreeGrafter"/>
</dbReference>
<evidence type="ECO:0000256" key="1">
    <source>
        <dbReference type="ARBA" id="ARBA00004477"/>
    </source>
</evidence>
<dbReference type="GO" id="GO:0005789">
    <property type="term" value="C:endoplasmic reticulum membrane"/>
    <property type="evidence" value="ECO:0007669"/>
    <property type="project" value="UniProtKB-SubCell"/>
</dbReference>
<keyword evidence="9 14" id="KW-1133">Transmembrane helix</keyword>
<dbReference type="PANTHER" id="PTHR12591">
    <property type="entry name" value="GLUCOSE-6-PHOSPHATASE"/>
    <property type="match status" value="1"/>
</dbReference>
<dbReference type="SMART" id="SM00014">
    <property type="entry name" value="acidPPc"/>
    <property type="match status" value="1"/>
</dbReference>
<feature type="binding site" evidence="13">
    <location>
        <position position="166"/>
    </location>
    <ligand>
        <name>substrate</name>
    </ligand>
</feature>
<dbReference type="PIRSF" id="PIRSF000905">
    <property type="entry name" value="Glucose-6-phosphatase"/>
    <property type="match status" value="1"/>
</dbReference>
<dbReference type="SUPFAM" id="SSF48317">
    <property type="entry name" value="Acid phosphatase/Vanadium-dependent haloperoxidase"/>
    <property type="match status" value="1"/>
</dbReference>
<accession>A0A9Q1BZY1</accession>
<feature type="transmembrane region" description="Helical" evidence="14">
    <location>
        <begin position="312"/>
        <end position="336"/>
    </location>
</feature>
<evidence type="ECO:0000256" key="7">
    <source>
        <dbReference type="ARBA" id="ARBA00022801"/>
    </source>
</evidence>
<comment type="pathway">
    <text evidence="2 11">Carbohydrate biosynthesis; gluconeogenesis.</text>
</comment>
<evidence type="ECO:0000256" key="4">
    <source>
        <dbReference type="ARBA" id="ARBA00012634"/>
    </source>
</evidence>
<evidence type="ECO:0000256" key="5">
    <source>
        <dbReference type="ARBA" id="ARBA00022432"/>
    </source>
</evidence>
<gene>
    <name evidence="16" type="ORF">HOLleu_19445</name>
</gene>
<evidence type="ECO:0000313" key="16">
    <source>
        <dbReference type="EMBL" id="KAJ8035690.1"/>
    </source>
</evidence>
<dbReference type="GO" id="GO:0006094">
    <property type="term" value="P:gluconeogenesis"/>
    <property type="evidence" value="ECO:0007669"/>
    <property type="project" value="UniProtKB-UniRule"/>
</dbReference>
<keyword evidence="10 11" id="KW-0472">Membrane</keyword>
<evidence type="ECO:0000256" key="12">
    <source>
        <dbReference type="PIRSR" id="PIRSR000905-1"/>
    </source>
</evidence>
<evidence type="ECO:0000256" key="13">
    <source>
        <dbReference type="PIRSR" id="PIRSR000905-2"/>
    </source>
</evidence>
<keyword evidence="7 11" id="KW-0378">Hydrolase</keyword>
<evidence type="ECO:0000256" key="8">
    <source>
        <dbReference type="ARBA" id="ARBA00022824"/>
    </source>
</evidence>
<evidence type="ECO:0000256" key="3">
    <source>
        <dbReference type="ARBA" id="ARBA00009266"/>
    </source>
</evidence>
<evidence type="ECO:0000256" key="2">
    <source>
        <dbReference type="ARBA" id="ARBA00004742"/>
    </source>
</evidence>
<dbReference type="AlphaFoldDB" id="A0A9Q1BZY1"/>
<evidence type="ECO:0000256" key="10">
    <source>
        <dbReference type="ARBA" id="ARBA00023136"/>
    </source>
</evidence>
<evidence type="ECO:0000256" key="6">
    <source>
        <dbReference type="ARBA" id="ARBA00022692"/>
    </source>
</evidence>
<dbReference type="Gene3D" id="1.20.144.10">
    <property type="entry name" value="Phosphatidic acid phosphatase type 2/haloperoxidase"/>
    <property type="match status" value="1"/>
</dbReference>
<dbReference type="InterPro" id="IPR016275">
    <property type="entry name" value="Glucose-6-phosphatase"/>
</dbReference>
<dbReference type="GO" id="GO:0004346">
    <property type="term" value="F:glucose-6-phosphatase activity"/>
    <property type="evidence" value="ECO:0007669"/>
    <property type="project" value="UniProtKB-EC"/>
</dbReference>
<keyword evidence="17" id="KW-1185">Reference proteome</keyword>
<dbReference type="Pfam" id="PF01569">
    <property type="entry name" value="PAP2"/>
    <property type="match status" value="1"/>
</dbReference>
<organism evidence="16 17">
    <name type="scientific">Holothuria leucospilota</name>
    <name type="common">Black long sea cucumber</name>
    <name type="synonym">Mertensiothuria leucospilota</name>
    <dbReference type="NCBI Taxonomy" id="206669"/>
    <lineage>
        <taxon>Eukaryota</taxon>
        <taxon>Metazoa</taxon>
        <taxon>Echinodermata</taxon>
        <taxon>Eleutherozoa</taxon>
        <taxon>Echinozoa</taxon>
        <taxon>Holothuroidea</taxon>
        <taxon>Aspidochirotacea</taxon>
        <taxon>Aspidochirotida</taxon>
        <taxon>Holothuriidae</taxon>
        <taxon>Holothuria</taxon>
    </lineage>
</organism>
<reference evidence="16" key="1">
    <citation type="submission" date="2021-10" db="EMBL/GenBank/DDBJ databases">
        <title>Tropical sea cucumber genome reveals ecological adaptation and Cuvierian tubules defense mechanism.</title>
        <authorList>
            <person name="Chen T."/>
        </authorList>
    </citation>
    <scope>NUCLEOTIDE SEQUENCE</scope>
    <source>
        <strain evidence="16">Nanhai2018</strain>
        <tissue evidence="16">Muscle</tissue>
    </source>
</reference>
<feature type="transmembrane region" description="Helical" evidence="14">
    <location>
        <begin position="39"/>
        <end position="62"/>
    </location>
</feature>
<feature type="active site" description="Proton donor" evidence="12">
    <location>
        <position position="115"/>
    </location>
</feature>
<feature type="active site" description="Nucleophile" evidence="12">
    <location>
        <position position="172"/>
    </location>
</feature>
<protein>
    <recommendedName>
        <fullName evidence="4 11">Glucose-6-phosphatase</fullName>
        <ecNumber evidence="4 11">3.1.3.9</ecNumber>
    </recommendedName>
</protein>
<dbReference type="EMBL" id="JAIZAY010000009">
    <property type="protein sequence ID" value="KAJ8035690.1"/>
    <property type="molecule type" value="Genomic_DNA"/>
</dbReference>
<keyword evidence="5 11" id="KW-0312">Gluconeogenesis</keyword>
<comment type="caution">
    <text evidence="16">The sequence shown here is derived from an EMBL/GenBank/DDBJ whole genome shotgun (WGS) entry which is preliminary data.</text>
</comment>
<evidence type="ECO:0000256" key="14">
    <source>
        <dbReference type="SAM" id="Phobius"/>
    </source>
</evidence>
<evidence type="ECO:0000256" key="11">
    <source>
        <dbReference type="PIRNR" id="PIRNR000905"/>
    </source>
</evidence>
<dbReference type="InterPro" id="IPR000326">
    <property type="entry name" value="PAP2/HPO"/>
</dbReference>
<dbReference type="PANTHER" id="PTHR12591:SF0">
    <property type="entry name" value="FI19814P1"/>
    <property type="match status" value="1"/>
</dbReference>
<comment type="similarity">
    <text evidence="3 11">Belongs to the glucose-6-phosphatase family.</text>
</comment>
<dbReference type="EC" id="3.1.3.9" evidence="4 11"/>
<feature type="binding site" evidence="13">
    <location>
        <position position="79"/>
    </location>
    <ligand>
        <name>substrate</name>
    </ligand>
</feature>
<feature type="transmembrane region" description="Helical" evidence="14">
    <location>
        <begin position="146"/>
        <end position="169"/>
    </location>
</feature>
<feature type="transmembrane region" description="Helical" evidence="14">
    <location>
        <begin position="204"/>
        <end position="225"/>
    </location>
</feature>
<evidence type="ECO:0000256" key="9">
    <source>
        <dbReference type="ARBA" id="ARBA00022989"/>
    </source>
</evidence>
<dbReference type="OrthoDB" id="6416209at2759"/>
<dbReference type="Proteomes" id="UP001152320">
    <property type="component" value="Chromosome 9"/>
</dbReference>
<evidence type="ECO:0000313" key="17">
    <source>
        <dbReference type="Proteomes" id="UP001152320"/>
    </source>
</evidence>
<comment type="subcellular location">
    <subcellularLocation>
        <location evidence="1">Endoplasmic reticulum membrane</location>
        <topology evidence="1">Multi-pass membrane protein</topology>
    </subcellularLocation>
</comment>
<feature type="transmembrane region" description="Helical" evidence="14">
    <location>
        <begin position="284"/>
        <end position="306"/>
    </location>
</feature>
<evidence type="ECO:0000259" key="15">
    <source>
        <dbReference type="SMART" id="SM00014"/>
    </source>
</evidence>
<keyword evidence="8 11" id="KW-0256">Endoplasmic reticulum</keyword>
<feature type="domain" description="Phosphatidic acid phosphatase type 2/haloperoxidase" evidence="15">
    <location>
        <begin position="53"/>
        <end position="192"/>
    </location>
</feature>
<sequence length="346" mass="39040">MDGLHFHEIKIVEFVQKQFSGFDSTLLLVSHLGGPNNAFLIYFPVVYFVSEAIGLKILWAAVFSEWFNMTLKWLLFGHRPYWWVRETKLYNDQNRPDVEQFPSTCETGAGSPSGHMMVTAAVWFIIVRALIRHLRQSRGTKGSSTLAEVLLWTCFGVFMASVGIARLFIATHFPNQVVLGLIIGMLIGNLVFELPVHSFTVLNYFTGSMFLLQAVFYQYFIMYLMGLKPDWSIALAAKWCADKAWVHLNTTPFYSVSRDIGTLFFAGLSKHYIRSKVDTTTRSLAVSVVLGLATILMVHAIDMVMIPTKYAFLFYVLGALKEGLVPITIIGVSVLYEKVFGKEKIG</sequence>
<feature type="transmembrane region" description="Helical" evidence="14">
    <location>
        <begin position="175"/>
        <end position="192"/>
    </location>
</feature>
<name>A0A9Q1BZY1_HOLLE</name>
<keyword evidence="6 14" id="KW-0812">Transmembrane</keyword>
<dbReference type="InterPro" id="IPR036938">
    <property type="entry name" value="PAP2/HPO_sf"/>
</dbReference>